<dbReference type="Gramene" id="TraesCS7A02G519000.1">
    <property type="protein sequence ID" value="TraesCS7A02G519000.1"/>
    <property type="gene ID" value="TraesCS7A02G519000"/>
</dbReference>
<proteinExistence type="predicted"/>
<evidence type="ECO:0008006" key="4">
    <source>
        <dbReference type="Google" id="ProtNLM"/>
    </source>
</evidence>
<dbReference type="OrthoDB" id="694475at2759"/>
<keyword evidence="3" id="KW-1185">Reference proteome</keyword>
<dbReference type="EnsemblPlants" id="TraesCS7A02G519000.1">
    <property type="protein sequence ID" value="TraesCS7A02G519000.1"/>
    <property type="gene ID" value="TraesCS7A02G519000"/>
</dbReference>
<sequence>MGGGVDGSETESCGGVPFVWSRGSSPVGSSRAAIAVAGSVASVGVSKESVALCSRAVIAGEALAAAMESHCAIRPAAMKVEVTSPPFHFFVRFDSLEDCTRVVLTSEQVRCGGSRISFQRWSSLSRGRPSKLEYKTTLSLEGLPEEAWDPDTVNLVLAGVDGELIDMLLATNKRVLPCTAWLRNPSAILKVLTISVPAPPLQPWTPDSDDENAHSPPCPNSPIDRGTIDFPVTIHVKDVIDRGQLLTKGLPDELLPDEDADLSRKHTFTTWRGKIDGTEPGPYGNA</sequence>
<protein>
    <recommendedName>
        <fullName evidence="4">DUF4283 domain-containing protein</fullName>
    </recommendedName>
</protein>
<dbReference type="OMA" id="TWRGKID"/>
<dbReference type="Gramene" id="TraesCS7A03G1262100.1">
    <property type="protein sequence ID" value="TraesCS7A03G1262100.1.CDS"/>
    <property type="gene ID" value="TraesCS7A03G1262100"/>
</dbReference>
<dbReference type="STRING" id="4565.A0A3B6RRY9"/>
<dbReference type="PANTHER" id="PTHR33087:SF50">
    <property type="entry name" value="DUF4283 DOMAIN-CONTAINING PROTEIN"/>
    <property type="match status" value="1"/>
</dbReference>
<name>A0A3B6RRY9_WHEAT</name>
<reference evidence="2" key="2">
    <citation type="submission" date="2018-10" db="UniProtKB">
        <authorList>
            <consortium name="EnsemblPlants"/>
        </authorList>
    </citation>
    <scope>IDENTIFICATION</scope>
</reference>
<accession>A0A3B6RRY9</accession>
<reference evidence="2" key="1">
    <citation type="submission" date="2018-08" db="EMBL/GenBank/DDBJ databases">
        <authorList>
            <person name="Rossello M."/>
        </authorList>
    </citation>
    <scope>NUCLEOTIDE SEQUENCE [LARGE SCALE GENOMIC DNA]</scope>
    <source>
        <strain evidence="2">cv. Chinese Spring</strain>
    </source>
</reference>
<dbReference type="AlphaFoldDB" id="A0A3B6RRY9"/>
<evidence type="ECO:0000313" key="3">
    <source>
        <dbReference type="Proteomes" id="UP000019116"/>
    </source>
</evidence>
<evidence type="ECO:0000313" key="2">
    <source>
        <dbReference type="EnsemblPlants" id="TraesCS7A02G519000.1"/>
    </source>
</evidence>
<organism evidence="2">
    <name type="scientific">Triticum aestivum</name>
    <name type="common">Wheat</name>
    <dbReference type="NCBI Taxonomy" id="4565"/>
    <lineage>
        <taxon>Eukaryota</taxon>
        <taxon>Viridiplantae</taxon>
        <taxon>Streptophyta</taxon>
        <taxon>Embryophyta</taxon>
        <taxon>Tracheophyta</taxon>
        <taxon>Spermatophyta</taxon>
        <taxon>Magnoliopsida</taxon>
        <taxon>Liliopsida</taxon>
        <taxon>Poales</taxon>
        <taxon>Poaceae</taxon>
        <taxon>BOP clade</taxon>
        <taxon>Pooideae</taxon>
        <taxon>Triticodae</taxon>
        <taxon>Triticeae</taxon>
        <taxon>Triticinae</taxon>
        <taxon>Triticum</taxon>
    </lineage>
</organism>
<evidence type="ECO:0000256" key="1">
    <source>
        <dbReference type="SAM" id="MobiDB-lite"/>
    </source>
</evidence>
<dbReference type="Proteomes" id="UP000019116">
    <property type="component" value="Chromosome 7A"/>
</dbReference>
<dbReference type="PANTHER" id="PTHR33087">
    <property type="entry name" value="OS07G0539200 PROTEIN"/>
    <property type="match status" value="1"/>
</dbReference>
<dbReference type="InterPro" id="IPR053253">
    <property type="entry name" value="Sex_diff_modulator"/>
</dbReference>
<feature type="region of interest" description="Disordered" evidence="1">
    <location>
        <begin position="202"/>
        <end position="224"/>
    </location>
</feature>